<gene>
    <name evidence="2" type="ORF">MM415A02365_0005</name>
    <name evidence="1" type="ORF">MM415B01152_0020</name>
</gene>
<proteinExistence type="predicted"/>
<reference evidence="1" key="1">
    <citation type="submission" date="2020-03" db="EMBL/GenBank/DDBJ databases">
        <title>The deep terrestrial virosphere.</title>
        <authorList>
            <person name="Holmfeldt K."/>
            <person name="Nilsson E."/>
            <person name="Simone D."/>
            <person name="Lopez-Fernandez M."/>
            <person name="Wu X."/>
            <person name="de Brujin I."/>
            <person name="Lundin D."/>
            <person name="Andersson A."/>
            <person name="Bertilsson S."/>
            <person name="Dopson M."/>
        </authorList>
    </citation>
    <scope>NUCLEOTIDE SEQUENCE</scope>
    <source>
        <strain evidence="2">MM415A02365</strain>
        <strain evidence="1">MM415B01152</strain>
    </source>
</reference>
<evidence type="ECO:0000313" key="2">
    <source>
        <dbReference type="EMBL" id="QJA73434.1"/>
    </source>
</evidence>
<sequence length="117" mass="13470">MKHRQGFVSNSSSEAFILRTNKSTEQVKEELQGLIAWYQIASGDLDMSYEEVFQDPRLATLGDLNYLEENWDYKPYATDKNEWLMKIILYSAGDNSIPWGMIGLVEDAYNADRIHLG</sequence>
<organism evidence="1">
    <name type="scientific">viral metagenome</name>
    <dbReference type="NCBI Taxonomy" id="1070528"/>
    <lineage>
        <taxon>unclassified sequences</taxon>
        <taxon>metagenomes</taxon>
        <taxon>organismal metagenomes</taxon>
    </lineage>
</organism>
<name>A0A6M3IRM5_9ZZZZ</name>
<evidence type="ECO:0000313" key="1">
    <source>
        <dbReference type="EMBL" id="QJA60240.1"/>
    </source>
</evidence>
<protein>
    <submittedName>
        <fullName evidence="1">Uncharacterized protein</fullName>
    </submittedName>
</protein>
<dbReference type="EMBL" id="MT142027">
    <property type="protein sequence ID" value="QJA73434.1"/>
    <property type="molecule type" value="Genomic_DNA"/>
</dbReference>
<dbReference type="AlphaFoldDB" id="A0A6M3IRM5"/>
<accession>A0A6M3IRM5</accession>
<dbReference type="EMBL" id="MT141401">
    <property type="protein sequence ID" value="QJA60240.1"/>
    <property type="molecule type" value="Genomic_DNA"/>
</dbReference>